<dbReference type="HAMAP" id="MF_01318_B">
    <property type="entry name" value="Ribosomal_uL1_B"/>
    <property type="match status" value="1"/>
</dbReference>
<dbReference type="GO" id="GO:0006412">
    <property type="term" value="P:translation"/>
    <property type="evidence" value="ECO:0007669"/>
    <property type="project" value="InterPro"/>
</dbReference>
<dbReference type="GeneID" id="29070041"/>
<evidence type="ECO:0000256" key="4">
    <source>
        <dbReference type="ARBA" id="ARBA00022884"/>
    </source>
</evidence>
<dbReference type="EMBL" id="KX284724">
    <property type="protein sequence ID" value="AOM67377.1"/>
    <property type="molecule type" value="Genomic_DNA"/>
</dbReference>
<dbReference type="InterPro" id="IPR023674">
    <property type="entry name" value="Ribosomal_uL1-like"/>
</dbReference>
<evidence type="ECO:0000313" key="9">
    <source>
        <dbReference type="EMBL" id="AOM67377.1"/>
    </source>
</evidence>
<dbReference type="RefSeq" id="YP_009294135.1">
    <property type="nucleotide sequence ID" value="NC_031146.1"/>
</dbReference>
<dbReference type="AlphaFoldDB" id="A0A1C9CG84"/>
<dbReference type="GO" id="GO:0003735">
    <property type="term" value="F:structural constituent of ribosome"/>
    <property type="evidence" value="ECO:0007669"/>
    <property type="project" value="InterPro"/>
</dbReference>
<dbReference type="InterPro" id="IPR016095">
    <property type="entry name" value="Ribosomal_uL1_3-a/b-sand"/>
</dbReference>
<dbReference type="GO" id="GO:0015934">
    <property type="term" value="C:large ribosomal subunit"/>
    <property type="evidence" value="ECO:0007669"/>
    <property type="project" value="InterPro"/>
</dbReference>
<geneLocation type="plastid" evidence="9"/>
<evidence type="ECO:0000256" key="3">
    <source>
        <dbReference type="ARBA" id="ARBA00022730"/>
    </source>
</evidence>
<evidence type="ECO:0000256" key="6">
    <source>
        <dbReference type="ARBA" id="ARBA00023274"/>
    </source>
</evidence>
<evidence type="ECO:0000256" key="2">
    <source>
        <dbReference type="ARBA" id="ARBA00011838"/>
    </source>
</evidence>
<reference evidence="9" key="1">
    <citation type="journal article" date="2016" name="BMC Biol.">
        <title>Parallel evolution of highly conserved plastid genome architecture in red seaweeds and seed plants.</title>
        <authorList>
            <person name="Lee J."/>
            <person name="Cho C.H."/>
            <person name="Park S.I."/>
            <person name="Choi J.W."/>
            <person name="Song H.S."/>
            <person name="West J.A."/>
            <person name="Bhattacharya D."/>
            <person name="Yoon H.S."/>
        </authorList>
    </citation>
    <scope>NUCLEOTIDE SEQUENCE</scope>
</reference>
<keyword evidence="5 8" id="KW-0689">Ribosomal protein</keyword>
<name>A0A1C9CG84_9FLOR</name>
<gene>
    <name evidence="9" type="primary">rpl1</name>
    <name evidence="9" type="ORF">Hrub_133</name>
</gene>
<comment type="similarity">
    <text evidence="1 8">Belongs to the universal ribosomal protein uL1 family.</text>
</comment>
<dbReference type="Gene3D" id="3.40.50.790">
    <property type="match status" value="1"/>
</dbReference>
<dbReference type="InterPro" id="IPR002143">
    <property type="entry name" value="Ribosomal_uL1"/>
</dbReference>
<dbReference type="Gene3D" id="3.30.190.20">
    <property type="match status" value="1"/>
</dbReference>
<dbReference type="GO" id="GO:0019843">
    <property type="term" value="F:rRNA binding"/>
    <property type="evidence" value="ECO:0007669"/>
    <property type="project" value="UniProtKB-KW"/>
</dbReference>
<dbReference type="PIRSF" id="PIRSF002155">
    <property type="entry name" value="Ribosomal_L1"/>
    <property type="match status" value="1"/>
</dbReference>
<protein>
    <recommendedName>
        <fullName evidence="8">Ribosomal protein</fullName>
    </recommendedName>
</protein>
<dbReference type="PANTHER" id="PTHR36427">
    <property type="entry name" value="54S RIBOSOMAL PROTEIN L1, MITOCHONDRIAL"/>
    <property type="match status" value="1"/>
</dbReference>
<comment type="function">
    <text evidence="7">Binds directly to 23S rRNA. Might be involved in E site tRNA release.</text>
</comment>
<accession>A0A1C9CG84</accession>
<keyword evidence="3" id="KW-0699">rRNA-binding</keyword>
<dbReference type="InterPro" id="IPR028364">
    <property type="entry name" value="Ribosomal_uL1/biogenesis"/>
</dbReference>
<evidence type="ECO:0000256" key="8">
    <source>
        <dbReference type="RuleBase" id="RU000659"/>
    </source>
</evidence>
<evidence type="ECO:0000256" key="1">
    <source>
        <dbReference type="ARBA" id="ARBA00010531"/>
    </source>
</evidence>
<comment type="subunit">
    <text evidence="2">Part of the 50S ribosomal subunit.</text>
</comment>
<dbReference type="InterPro" id="IPR023673">
    <property type="entry name" value="Ribosomal_uL1_CS"/>
</dbReference>
<dbReference type="FunFam" id="3.40.50.790:FF:000001">
    <property type="entry name" value="50S ribosomal protein L1"/>
    <property type="match status" value="1"/>
</dbReference>
<keyword evidence="9" id="KW-0934">Plastid</keyword>
<dbReference type="PROSITE" id="PS01199">
    <property type="entry name" value="RIBOSOMAL_L1"/>
    <property type="match status" value="1"/>
</dbReference>
<dbReference type="NCBIfam" id="TIGR01169">
    <property type="entry name" value="rplA_bact"/>
    <property type="match status" value="1"/>
</dbReference>
<evidence type="ECO:0000256" key="5">
    <source>
        <dbReference type="ARBA" id="ARBA00022980"/>
    </source>
</evidence>
<sequence>MAKLIQQTNSVLVNTKSQLNPPLDAINLMQKMSQAKFIETAEVHISLNLNPKYADQQLRSSVLLPKGLGKIIKIAVITKGEKVSEALSAGAAMAGSDDLVASIANGQLNFDKLIATPDAMPIIAKLGRILGPRGLMPSPKAGTVTSDLATAIQDFKKGKIEYKIDKTGIVHLPFGKINFSNNDLLLNLQAIISSVSKNRPAGVKGKFWKSIHICSTMGSSIAIDITSLL</sequence>
<evidence type="ECO:0000256" key="7">
    <source>
        <dbReference type="ARBA" id="ARBA00025388"/>
    </source>
</evidence>
<dbReference type="InterPro" id="IPR005878">
    <property type="entry name" value="Ribosom_uL1_bac-type"/>
</dbReference>
<proteinExistence type="inferred from homology"/>
<keyword evidence="6 8" id="KW-0687">Ribonucleoprotein</keyword>
<dbReference type="CDD" id="cd00403">
    <property type="entry name" value="Ribosomal_L1"/>
    <property type="match status" value="1"/>
</dbReference>
<dbReference type="PANTHER" id="PTHR36427:SF3">
    <property type="entry name" value="LARGE RIBOSOMAL SUBUNIT PROTEIN UL1M"/>
    <property type="match status" value="1"/>
</dbReference>
<dbReference type="Pfam" id="PF00687">
    <property type="entry name" value="Ribosomal_L1"/>
    <property type="match status" value="1"/>
</dbReference>
<keyword evidence="4" id="KW-0694">RNA-binding</keyword>
<organism evidence="9">
    <name type="scientific">Hildenbrandia rubra</name>
    <dbReference type="NCBI Taxonomy" id="31481"/>
    <lineage>
        <taxon>Eukaryota</taxon>
        <taxon>Rhodophyta</taxon>
        <taxon>Florideophyceae</taxon>
        <taxon>Hildenbrandiophycidae</taxon>
        <taxon>Hildenbrandiales</taxon>
        <taxon>Hildenbrandiaceae</taxon>
        <taxon>Hildenbrandia</taxon>
    </lineage>
</organism>
<dbReference type="SUPFAM" id="SSF56808">
    <property type="entry name" value="Ribosomal protein L1"/>
    <property type="match status" value="1"/>
</dbReference>